<reference evidence="2" key="1">
    <citation type="submission" date="2020-12" db="EMBL/GenBank/DDBJ databases">
        <title>Metabolic potential, ecology and presence of endohyphal bacteria is reflected in genomic diversity of Mucoromycotina.</title>
        <authorList>
            <person name="Muszewska A."/>
            <person name="Okrasinska A."/>
            <person name="Steczkiewicz K."/>
            <person name="Drgas O."/>
            <person name="Orlowska M."/>
            <person name="Perlinska-Lenart U."/>
            <person name="Aleksandrzak-Piekarczyk T."/>
            <person name="Szatraj K."/>
            <person name="Zielenkiewicz U."/>
            <person name="Pilsyk S."/>
            <person name="Malc E."/>
            <person name="Mieczkowski P."/>
            <person name="Kruszewska J.S."/>
            <person name="Biernat P."/>
            <person name="Pawlowska J."/>
        </authorList>
    </citation>
    <scope>NUCLEOTIDE SEQUENCE</scope>
    <source>
        <strain evidence="2">WA0000017839</strain>
    </source>
</reference>
<dbReference type="CDD" id="cd07440">
    <property type="entry name" value="RGS"/>
    <property type="match status" value="1"/>
</dbReference>
<gene>
    <name evidence="2" type="ORF">INT47_007332</name>
</gene>
<dbReference type="PANTHER" id="PTHR10845:SF192">
    <property type="entry name" value="DOUBLE HIT, ISOFORM B"/>
    <property type="match status" value="1"/>
</dbReference>
<dbReference type="InterPro" id="IPR036305">
    <property type="entry name" value="RGS_sf"/>
</dbReference>
<dbReference type="Pfam" id="PF00615">
    <property type="entry name" value="RGS"/>
    <property type="match status" value="1"/>
</dbReference>
<keyword evidence="3" id="KW-1185">Reference proteome</keyword>
<feature type="domain" description="RGS" evidence="1">
    <location>
        <begin position="110"/>
        <end position="234"/>
    </location>
</feature>
<dbReference type="InterPro" id="IPR044926">
    <property type="entry name" value="RGS_subdomain_2"/>
</dbReference>
<dbReference type="SUPFAM" id="SSF48097">
    <property type="entry name" value="Regulator of G-protein signaling, RGS"/>
    <property type="match status" value="1"/>
</dbReference>
<dbReference type="AlphaFoldDB" id="A0A8H7V7K0"/>
<organism evidence="2 3">
    <name type="scientific">Mucor saturninus</name>
    <dbReference type="NCBI Taxonomy" id="64648"/>
    <lineage>
        <taxon>Eukaryota</taxon>
        <taxon>Fungi</taxon>
        <taxon>Fungi incertae sedis</taxon>
        <taxon>Mucoromycota</taxon>
        <taxon>Mucoromycotina</taxon>
        <taxon>Mucoromycetes</taxon>
        <taxon>Mucorales</taxon>
        <taxon>Mucorineae</taxon>
        <taxon>Mucoraceae</taxon>
        <taxon>Mucor</taxon>
    </lineage>
</organism>
<evidence type="ECO:0000259" key="1">
    <source>
        <dbReference type="PROSITE" id="PS50132"/>
    </source>
</evidence>
<dbReference type="PRINTS" id="PR01301">
    <property type="entry name" value="RGSPROTEIN"/>
</dbReference>
<dbReference type="SMART" id="SM00315">
    <property type="entry name" value="RGS"/>
    <property type="match status" value="1"/>
</dbReference>
<comment type="caution">
    <text evidence="2">The sequence shown here is derived from an EMBL/GenBank/DDBJ whole genome shotgun (WGS) entry which is preliminary data.</text>
</comment>
<dbReference type="PANTHER" id="PTHR10845">
    <property type="entry name" value="REGULATOR OF G PROTEIN SIGNALING"/>
    <property type="match status" value="1"/>
</dbReference>
<dbReference type="Gene3D" id="1.10.167.10">
    <property type="entry name" value="Regulator of G-protein Signalling 4, domain 2"/>
    <property type="match status" value="1"/>
</dbReference>
<sequence length="332" mass="38136">MSKKRRTSHMSIGSMYSGVDMLQLSKGRRSISKSRRSSAVDEKPPSRRTSLAAALSLLSLPSFMDESLVNVLDVHALYKVKVDRSSKKLECFFGEPSPIDVCISEIMKEGLKAMLESKVPLCYFLFYLLDEFSSENLFFFMEVERFEQIFKNKNISLAEQEHKAQKIFDQYISSNASFEINLDDRVKRTITSRFLSKTTIITADTFNEAKTSVYVLLESSFIRFLHTYAYKDMLENCGELTIHYDEQVTTASLNYLVQYLRSQRENLMLHSENNTAFSSTLVSLNLKHYELIKSAVQGFIKTLFGIDYLSNKNSWSSSFSTAKKPNKKKHSK</sequence>
<protein>
    <recommendedName>
        <fullName evidence="1">RGS domain-containing protein</fullName>
    </recommendedName>
</protein>
<evidence type="ECO:0000313" key="3">
    <source>
        <dbReference type="Proteomes" id="UP000603453"/>
    </source>
</evidence>
<dbReference type="OrthoDB" id="196547at2759"/>
<accession>A0A8H7V7K0</accession>
<evidence type="ECO:0000313" key="2">
    <source>
        <dbReference type="EMBL" id="KAG2206318.1"/>
    </source>
</evidence>
<dbReference type="EMBL" id="JAEPRD010000031">
    <property type="protein sequence ID" value="KAG2206318.1"/>
    <property type="molecule type" value="Genomic_DNA"/>
</dbReference>
<dbReference type="InterPro" id="IPR016137">
    <property type="entry name" value="RGS"/>
</dbReference>
<dbReference type="PROSITE" id="PS50132">
    <property type="entry name" value="RGS"/>
    <property type="match status" value="1"/>
</dbReference>
<proteinExistence type="predicted"/>
<name>A0A8H7V7K0_9FUNG</name>
<dbReference type="Proteomes" id="UP000603453">
    <property type="component" value="Unassembled WGS sequence"/>
</dbReference>